<name>A0A918TRW6_9BACT</name>
<dbReference type="PANTHER" id="PTHR30093:SF44">
    <property type="entry name" value="TYPE II SECRETION SYSTEM CORE PROTEIN G"/>
    <property type="match status" value="1"/>
</dbReference>
<keyword evidence="2" id="KW-0488">Methylation</keyword>
<comment type="subcellular location">
    <subcellularLocation>
        <location evidence="1">Membrane</location>
        <topology evidence="1">Single-pass membrane protein</topology>
    </subcellularLocation>
</comment>
<dbReference type="EMBL" id="BMXI01000010">
    <property type="protein sequence ID" value="GHC56477.1"/>
    <property type="molecule type" value="Genomic_DNA"/>
</dbReference>
<comment type="caution">
    <text evidence="7">The sequence shown here is derived from an EMBL/GenBank/DDBJ whole genome shotgun (WGS) entry which is preliminary data.</text>
</comment>
<sequence>MKTPTQPLAQPRGLRGFTLVELLVVISIIVVLAGIATPAAMRGLKHAERVEGLSNVRNIKGALDLFAADFEGEYPSDSTAILLEELLRDDEPRSSTRKLEGKWKLDSKKLAGSGSRQREQQRTSNDYFNQLMSRGLDNEELLYNSAFRRSFDLQRPNKDGKVDRGENVWGYTANLMNTSASHLPLVFDTPISTGDSPRFSKKTWDGRILVARLDGSTATIPIGGSDPDAGPVRDTINGRSTNIFSPEALEEGRLAPADLKARGSD</sequence>
<dbReference type="Gene3D" id="3.30.700.10">
    <property type="entry name" value="Glycoprotein, Type 4 Pilin"/>
    <property type="match status" value="1"/>
</dbReference>
<dbReference type="GO" id="GO:0015627">
    <property type="term" value="C:type II protein secretion system complex"/>
    <property type="evidence" value="ECO:0007669"/>
    <property type="project" value="InterPro"/>
</dbReference>
<evidence type="ECO:0000256" key="4">
    <source>
        <dbReference type="ARBA" id="ARBA00022989"/>
    </source>
</evidence>
<dbReference type="Pfam" id="PF07963">
    <property type="entry name" value="N_methyl"/>
    <property type="match status" value="1"/>
</dbReference>
<reference evidence="7" key="2">
    <citation type="submission" date="2020-09" db="EMBL/GenBank/DDBJ databases">
        <authorList>
            <person name="Sun Q."/>
            <person name="Kim S."/>
        </authorList>
    </citation>
    <scope>NUCLEOTIDE SEQUENCE</scope>
    <source>
        <strain evidence="7">KCTC 12988</strain>
    </source>
</reference>
<protein>
    <recommendedName>
        <fullName evidence="9">Prepilin-type N-terminal cleavage/methylation domain-containing protein</fullName>
    </recommendedName>
</protein>
<dbReference type="SUPFAM" id="SSF54523">
    <property type="entry name" value="Pili subunits"/>
    <property type="match status" value="1"/>
</dbReference>
<dbReference type="InterPro" id="IPR045584">
    <property type="entry name" value="Pilin-like"/>
</dbReference>
<feature type="transmembrane region" description="Helical" evidence="6">
    <location>
        <begin position="20"/>
        <end position="41"/>
    </location>
</feature>
<evidence type="ECO:0000313" key="8">
    <source>
        <dbReference type="Proteomes" id="UP000644507"/>
    </source>
</evidence>
<evidence type="ECO:0000256" key="2">
    <source>
        <dbReference type="ARBA" id="ARBA00022481"/>
    </source>
</evidence>
<evidence type="ECO:0000256" key="6">
    <source>
        <dbReference type="SAM" id="Phobius"/>
    </source>
</evidence>
<dbReference type="AlphaFoldDB" id="A0A918TRW6"/>
<keyword evidence="4 6" id="KW-1133">Transmembrane helix</keyword>
<dbReference type="NCBIfam" id="TIGR02532">
    <property type="entry name" value="IV_pilin_GFxxxE"/>
    <property type="match status" value="1"/>
</dbReference>
<keyword evidence="8" id="KW-1185">Reference proteome</keyword>
<dbReference type="GO" id="GO:0015628">
    <property type="term" value="P:protein secretion by the type II secretion system"/>
    <property type="evidence" value="ECO:0007669"/>
    <property type="project" value="InterPro"/>
</dbReference>
<evidence type="ECO:0000256" key="3">
    <source>
        <dbReference type="ARBA" id="ARBA00022692"/>
    </source>
</evidence>
<organism evidence="7 8">
    <name type="scientific">Roseibacillus persicicus</name>
    <dbReference type="NCBI Taxonomy" id="454148"/>
    <lineage>
        <taxon>Bacteria</taxon>
        <taxon>Pseudomonadati</taxon>
        <taxon>Verrucomicrobiota</taxon>
        <taxon>Verrucomicrobiia</taxon>
        <taxon>Verrucomicrobiales</taxon>
        <taxon>Verrucomicrobiaceae</taxon>
        <taxon>Roseibacillus</taxon>
    </lineage>
</organism>
<proteinExistence type="predicted"/>
<dbReference type="Proteomes" id="UP000644507">
    <property type="component" value="Unassembled WGS sequence"/>
</dbReference>
<dbReference type="PANTHER" id="PTHR30093">
    <property type="entry name" value="GENERAL SECRETION PATHWAY PROTEIN G"/>
    <property type="match status" value="1"/>
</dbReference>
<gene>
    <name evidence="7" type="ORF">GCM10007100_24040</name>
</gene>
<evidence type="ECO:0000313" key="7">
    <source>
        <dbReference type="EMBL" id="GHC56477.1"/>
    </source>
</evidence>
<dbReference type="PRINTS" id="PR00813">
    <property type="entry name" value="BCTERIALGSPG"/>
</dbReference>
<accession>A0A918TRW6</accession>
<dbReference type="InterPro" id="IPR000983">
    <property type="entry name" value="Bac_GSPG_pilin"/>
</dbReference>
<evidence type="ECO:0000256" key="5">
    <source>
        <dbReference type="ARBA" id="ARBA00023136"/>
    </source>
</evidence>
<dbReference type="InterPro" id="IPR012902">
    <property type="entry name" value="N_methyl_site"/>
</dbReference>
<evidence type="ECO:0008006" key="9">
    <source>
        <dbReference type="Google" id="ProtNLM"/>
    </source>
</evidence>
<dbReference type="PROSITE" id="PS00409">
    <property type="entry name" value="PROKAR_NTER_METHYL"/>
    <property type="match status" value="1"/>
</dbReference>
<dbReference type="RefSeq" id="WP_189570211.1">
    <property type="nucleotide sequence ID" value="NZ_BMXI01000010.1"/>
</dbReference>
<dbReference type="GO" id="GO:0016020">
    <property type="term" value="C:membrane"/>
    <property type="evidence" value="ECO:0007669"/>
    <property type="project" value="UniProtKB-SubCell"/>
</dbReference>
<keyword evidence="5 6" id="KW-0472">Membrane</keyword>
<evidence type="ECO:0000256" key="1">
    <source>
        <dbReference type="ARBA" id="ARBA00004167"/>
    </source>
</evidence>
<reference evidence="7" key="1">
    <citation type="journal article" date="2014" name="Int. J. Syst. Evol. Microbiol.">
        <title>Complete genome sequence of Corynebacterium casei LMG S-19264T (=DSM 44701T), isolated from a smear-ripened cheese.</title>
        <authorList>
            <consortium name="US DOE Joint Genome Institute (JGI-PGF)"/>
            <person name="Walter F."/>
            <person name="Albersmeier A."/>
            <person name="Kalinowski J."/>
            <person name="Ruckert C."/>
        </authorList>
    </citation>
    <scope>NUCLEOTIDE SEQUENCE</scope>
    <source>
        <strain evidence="7">KCTC 12988</strain>
    </source>
</reference>
<keyword evidence="3 6" id="KW-0812">Transmembrane</keyword>